<dbReference type="Gene3D" id="3.10.450.50">
    <property type="match status" value="1"/>
</dbReference>
<dbReference type="AlphaFoldDB" id="A0A5B0WYC4"/>
<organism evidence="3 4">
    <name type="scientific">Pseudohalioglobus sediminis</name>
    <dbReference type="NCBI Taxonomy" id="2606449"/>
    <lineage>
        <taxon>Bacteria</taxon>
        <taxon>Pseudomonadati</taxon>
        <taxon>Pseudomonadota</taxon>
        <taxon>Gammaproteobacteria</taxon>
        <taxon>Cellvibrionales</taxon>
        <taxon>Halieaceae</taxon>
        <taxon>Pseudohalioglobus</taxon>
    </lineage>
</organism>
<sequence>MKILVVGGTGAIGGHAALYLQSRGHDVAISSRNPPAKGAGLEKLEWLQGNYLDGTFAQSDLEGFEGIVFAAGNDSRHLPEGIEPGKDADAYYLQANAEKIPEFAALAKTAGVKTFINIGSFYPQILPEKIDSDAYVRSRDISDKAVCALSDNGFRAMSLNASFVVGLHEGMASDMFDAYINYARNLYPNIKPFGPAGGTNFISVLSLSEAIAGALERGTGGTSYLLGDENLDFAEFFQLFFAAAGNPQQLPALDEEHPMLPDSAILQGRGNVICYEPGTEEAELLGFRRGDIARAIQAMVIDFDKRIGTVKPVSLGPDAASMPELAELAYRYARANDANSPEILRAIMTDDIVIQGPGFKIEGLDAVCDVPARLQAFYQRTHHVVHQLLADVSGKTASAETYCTAHHILLHEDGQPDRVLTWHIRYQDRFVKADGAWRFQYRGLLLDGVALRQLDMPVPPPQL</sequence>
<protein>
    <submittedName>
        <fullName evidence="3">NAD-dependent epimerase/dehydratase family protein</fullName>
    </submittedName>
</protein>
<evidence type="ECO:0000259" key="1">
    <source>
        <dbReference type="Pfam" id="PF01370"/>
    </source>
</evidence>
<keyword evidence="4" id="KW-1185">Reference proteome</keyword>
<evidence type="ECO:0000313" key="4">
    <source>
        <dbReference type="Proteomes" id="UP000323708"/>
    </source>
</evidence>
<dbReference type="InterPro" id="IPR036291">
    <property type="entry name" value="NAD(P)-bd_dom_sf"/>
</dbReference>
<dbReference type="InterPro" id="IPR001509">
    <property type="entry name" value="Epimerase_deHydtase"/>
</dbReference>
<dbReference type="InterPro" id="IPR037401">
    <property type="entry name" value="SnoaL-like"/>
</dbReference>
<accession>A0A5B0WYC4</accession>
<gene>
    <name evidence="3" type="ORF">F0M18_10725</name>
</gene>
<dbReference type="Proteomes" id="UP000323708">
    <property type="component" value="Unassembled WGS sequence"/>
</dbReference>
<feature type="domain" description="NAD-dependent epimerase/dehydratase" evidence="1">
    <location>
        <begin position="3"/>
        <end position="222"/>
    </location>
</feature>
<dbReference type="SUPFAM" id="SSF54427">
    <property type="entry name" value="NTF2-like"/>
    <property type="match status" value="1"/>
</dbReference>
<evidence type="ECO:0000259" key="2">
    <source>
        <dbReference type="Pfam" id="PF13577"/>
    </source>
</evidence>
<evidence type="ECO:0000313" key="3">
    <source>
        <dbReference type="EMBL" id="KAA1191986.1"/>
    </source>
</evidence>
<name>A0A5B0WYC4_9GAMM</name>
<dbReference type="RefSeq" id="WP_149611422.1">
    <property type="nucleotide sequence ID" value="NZ_VTUX01000004.1"/>
</dbReference>
<dbReference type="GO" id="GO:0004029">
    <property type="term" value="F:aldehyde dehydrogenase (NAD+) activity"/>
    <property type="evidence" value="ECO:0007669"/>
    <property type="project" value="TreeGrafter"/>
</dbReference>
<dbReference type="GO" id="GO:0005737">
    <property type="term" value="C:cytoplasm"/>
    <property type="evidence" value="ECO:0007669"/>
    <property type="project" value="TreeGrafter"/>
</dbReference>
<dbReference type="PANTHER" id="PTHR48079:SF6">
    <property type="entry name" value="NAD(P)-BINDING DOMAIN-CONTAINING PROTEIN-RELATED"/>
    <property type="match status" value="1"/>
</dbReference>
<dbReference type="Pfam" id="PF13577">
    <property type="entry name" value="SnoaL_4"/>
    <property type="match status" value="1"/>
</dbReference>
<dbReference type="PANTHER" id="PTHR48079">
    <property type="entry name" value="PROTEIN YEEZ"/>
    <property type="match status" value="1"/>
</dbReference>
<dbReference type="SUPFAM" id="SSF51735">
    <property type="entry name" value="NAD(P)-binding Rossmann-fold domains"/>
    <property type="match status" value="1"/>
</dbReference>
<proteinExistence type="predicted"/>
<feature type="domain" description="SnoaL-like" evidence="2">
    <location>
        <begin position="323"/>
        <end position="442"/>
    </location>
</feature>
<comment type="caution">
    <text evidence="3">The sequence shown here is derived from an EMBL/GenBank/DDBJ whole genome shotgun (WGS) entry which is preliminary data.</text>
</comment>
<reference evidence="3 4" key="1">
    <citation type="submission" date="2019-09" db="EMBL/GenBank/DDBJ databases">
        <authorList>
            <person name="Chen X.-Y."/>
        </authorList>
    </citation>
    <scope>NUCLEOTIDE SEQUENCE [LARGE SCALE GENOMIC DNA]</scope>
    <source>
        <strain evidence="3 4">NY5</strain>
    </source>
</reference>
<dbReference type="InterPro" id="IPR051783">
    <property type="entry name" value="NAD(P)-dependent_oxidoreduct"/>
</dbReference>
<dbReference type="InterPro" id="IPR032710">
    <property type="entry name" value="NTF2-like_dom_sf"/>
</dbReference>
<dbReference type="EMBL" id="VTUX01000004">
    <property type="protein sequence ID" value="KAA1191986.1"/>
    <property type="molecule type" value="Genomic_DNA"/>
</dbReference>
<dbReference type="Pfam" id="PF01370">
    <property type="entry name" value="Epimerase"/>
    <property type="match status" value="1"/>
</dbReference>
<dbReference type="Gene3D" id="3.40.50.720">
    <property type="entry name" value="NAD(P)-binding Rossmann-like Domain"/>
    <property type="match status" value="1"/>
</dbReference>